<reference evidence="4 5" key="1">
    <citation type="submission" date="2020-08" db="EMBL/GenBank/DDBJ databases">
        <title>Genomic Encyclopedia of Type Strains, Phase III (KMG-III): the genomes of soil and plant-associated and newly described type strains.</title>
        <authorList>
            <person name="Whitman W."/>
        </authorList>
    </citation>
    <scope>NUCLEOTIDE SEQUENCE [LARGE SCALE GENOMIC DNA]</scope>
    <source>
        <strain evidence="4 5">CECT 7282</strain>
    </source>
</reference>
<keyword evidence="2 4" id="KW-0378">Hydrolase</keyword>
<keyword evidence="1" id="KW-0479">Metal-binding</keyword>
<dbReference type="Gene3D" id="1.20.1440.100">
    <property type="entry name" value="SG protein - dephosphorylation function"/>
    <property type="match status" value="1"/>
</dbReference>
<organism evidence="4 5">
    <name type="scientific">Halomonas cerina</name>
    <dbReference type="NCBI Taxonomy" id="447424"/>
    <lineage>
        <taxon>Bacteria</taxon>
        <taxon>Pseudomonadati</taxon>
        <taxon>Pseudomonadota</taxon>
        <taxon>Gammaproteobacteria</taxon>
        <taxon>Oceanospirillales</taxon>
        <taxon>Halomonadaceae</taxon>
        <taxon>Halomonas</taxon>
    </lineage>
</organism>
<dbReference type="GO" id="GO:0046872">
    <property type="term" value="F:metal ion binding"/>
    <property type="evidence" value="ECO:0007669"/>
    <property type="project" value="UniProtKB-KW"/>
</dbReference>
<dbReference type="PANTHER" id="PTHR43344:SF13">
    <property type="entry name" value="PHOSPHATASE RV3661-RELATED"/>
    <property type="match status" value="1"/>
</dbReference>
<protein>
    <submittedName>
        <fullName evidence="4">HAD superfamily hydrolase (TIGR01490 family)</fullName>
    </submittedName>
</protein>
<dbReference type="CDD" id="cd02612">
    <property type="entry name" value="HAD_PGPPase"/>
    <property type="match status" value="1"/>
</dbReference>
<dbReference type="Proteomes" id="UP000547614">
    <property type="component" value="Unassembled WGS sequence"/>
</dbReference>
<keyword evidence="5" id="KW-1185">Reference proteome</keyword>
<dbReference type="RefSeq" id="WP_183324154.1">
    <property type="nucleotide sequence ID" value="NZ_JACHXP010000002.1"/>
</dbReference>
<dbReference type="InterPro" id="IPR036412">
    <property type="entry name" value="HAD-like_sf"/>
</dbReference>
<gene>
    <name evidence="4" type="ORF">FHR94_000622</name>
</gene>
<dbReference type="NCBIfam" id="TIGR01488">
    <property type="entry name" value="HAD-SF-IB"/>
    <property type="match status" value="1"/>
</dbReference>
<proteinExistence type="predicted"/>
<dbReference type="Pfam" id="PF12710">
    <property type="entry name" value="HAD"/>
    <property type="match status" value="1"/>
</dbReference>
<dbReference type="InterPro" id="IPR006385">
    <property type="entry name" value="HAD_hydro_SerB1"/>
</dbReference>
<evidence type="ECO:0000256" key="2">
    <source>
        <dbReference type="ARBA" id="ARBA00022801"/>
    </source>
</evidence>
<name>A0A839V5Y3_9GAMM</name>
<dbReference type="EMBL" id="JACHXP010000002">
    <property type="protein sequence ID" value="MBB3189400.1"/>
    <property type="molecule type" value="Genomic_DNA"/>
</dbReference>
<dbReference type="NCBIfam" id="TIGR01490">
    <property type="entry name" value="HAD-SF-IB-hyp1"/>
    <property type="match status" value="1"/>
</dbReference>
<comment type="caution">
    <text evidence="4">The sequence shown here is derived from an EMBL/GenBank/DDBJ whole genome shotgun (WGS) entry which is preliminary data.</text>
</comment>
<dbReference type="PANTHER" id="PTHR43344">
    <property type="entry name" value="PHOSPHOSERINE PHOSPHATASE"/>
    <property type="match status" value="1"/>
</dbReference>
<evidence type="ECO:0000313" key="4">
    <source>
        <dbReference type="EMBL" id="MBB3189400.1"/>
    </source>
</evidence>
<dbReference type="AlphaFoldDB" id="A0A839V5Y3"/>
<evidence type="ECO:0000256" key="3">
    <source>
        <dbReference type="ARBA" id="ARBA00022842"/>
    </source>
</evidence>
<dbReference type="SUPFAM" id="SSF56784">
    <property type="entry name" value="HAD-like"/>
    <property type="match status" value="1"/>
</dbReference>
<sequence>MTQESPPVAFFDFDGTLTRGDTLMPFLKHVVGSRVYYAKLVRLSPVLAGYCIKLMRNDVAKQIVLERYLTGYTLEELSIWGKTFSEEIIPTMIRKEGITRLRWHQSQGHDCVLVSASLDSYLRHWAQGQGFTASITSSLAGDAAGIVQGKVEGRNCYGEEKATRVRAWLESRRPQCSYAYGDSVGDLPLLSLADHGFLWSRRARQFVIV</sequence>
<evidence type="ECO:0000256" key="1">
    <source>
        <dbReference type="ARBA" id="ARBA00022723"/>
    </source>
</evidence>
<evidence type="ECO:0000313" key="5">
    <source>
        <dbReference type="Proteomes" id="UP000547614"/>
    </source>
</evidence>
<dbReference type="Gene3D" id="3.40.50.1000">
    <property type="entry name" value="HAD superfamily/HAD-like"/>
    <property type="match status" value="1"/>
</dbReference>
<dbReference type="InterPro" id="IPR050582">
    <property type="entry name" value="HAD-like_SerB"/>
</dbReference>
<dbReference type="InterPro" id="IPR023214">
    <property type="entry name" value="HAD_sf"/>
</dbReference>
<keyword evidence="3" id="KW-0460">Magnesium</keyword>
<dbReference type="GO" id="GO:0016787">
    <property type="term" value="F:hydrolase activity"/>
    <property type="evidence" value="ECO:0007669"/>
    <property type="project" value="UniProtKB-KW"/>
</dbReference>
<accession>A0A839V5Y3</accession>